<feature type="compositionally biased region" description="Acidic residues" evidence="4">
    <location>
        <begin position="462"/>
        <end position="478"/>
    </location>
</feature>
<evidence type="ECO:0000313" key="8">
    <source>
        <dbReference type="Proteomes" id="UP001159428"/>
    </source>
</evidence>
<evidence type="ECO:0008006" key="9">
    <source>
        <dbReference type="Google" id="ProtNLM"/>
    </source>
</evidence>
<feature type="compositionally biased region" description="Polar residues" evidence="4">
    <location>
        <begin position="691"/>
        <end position="736"/>
    </location>
</feature>
<feature type="region of interest" description="Disordered" evidence="4">
    <location>
        <begin position="1"/>
        <end position="38"/>
    </location>
</feature>
<evidence type="ECO:0000313" key="7">
    <source>
        <dbReference type="EMBL" id="CAH3150684.1"/>
    </source>
</evidence>
<dbReference type="InterPro" id="IPR035965">
    <property type="entry name" value="PAS-like_dom_sf"/>
</dbReference>
<dbReference type="GO" id="GO:0005524">
    <property type="term" value="F:ATP binding"/>
    <property type="evidence" value="ECO:0007669"/>
    <property type="project" value="UniProtKB-UniRule"/>
</dbReference>
<dbReference type="Pfam" id="PF00989">
    <property type="entry name" value="PAS"/>
    <property type="match status" value="1"/>
</dbReference>
<feature type="region of interest" description="Disordered" evidence="4">
    <location>
        <begin position="501"/>
        <end position="554"/>
    </location>
</feature>
<proteinExistence type="predicted"/>
<gene>
    <name evidence="7" type="ORF">PMEA_00024834</name>
</gene>
<dbReference type="InterPro" id="IPR000014">
    <property type="entry name" value="PAS"/>
</dbReference>
<evidence type="ECO:0000256" key="2">
    <source>
        <dbReference type="ARBA" id="ARBA00022840"/>
    </source>
</evidence>
<dbReference type="CDD" id="cd00130">
    <property type="entry name" value="PAS"/>
    <property type="match status" value="2"/>
</dbReference>
<dbReference type="GO" id="GO:0005634">
    <property type="term" value="C:nucleus"/>
    <property type="evidence" value="ECO:0007669"/>
    <property type="project" value="TreeGrafter"/>
</dbReference>
<keyword evidence="2 3" id="KW-0067">ATP-binding</keyword>
<dbReference type="EMBL" id="CALNXJ010000048">
    <property type="protein sequence ID" value="CAH3150684.1"/>
    <property type="molecule type" value="Genomic_DNA"/>
</dbReference>
<reference evidence="7 8" key="1">
    <citation type="submission" date="2022-05" db="EMBL/GenBank/DDBJ databases">
        <authorList>
            <consortium name="Genoscope - CEA"/>
            <person name="William W."/>
        </authorList>
    </citation>
    <scope>NUCLEOTIDE SEQUENCE [LARGE SCALE GENOMIC DNA]</scope>
</reference>
<dbReference type="FunFam" id="1.10.510.10:FF:000351">
    <property type="entry name" value="PAS domain-containing serine/threonine-protein kinase"/>
    <property type="match status" value="1"/>
</dbReference>
<evidence type="ECO:0000256" key="4">
    <source>
        <dbReference type="SAM" id="MobiDB-lite"/>
    </source>
</evidence>
<dbReference type="SUPFAM" id="SSF55785">
    <property type="entry name" value="PYP-like sensor domain (PAS domain)"/>
    <property type="match status" value="2"/>
</dbReference>
<dbReference type="GO" id="GO:0045719">
    <property type="term" value="P:negative regulation of glycogen biosynthetic process"/>
    <property type="evidence" value="ECO:0007669"/>
    <property type="project" value="TreeGrafter"/>
</dbReference>
<dbReference type="InterPro" id="IPR011009">
    <property type="entry name" value="Kinase-like_dom_sf"/>
</dbReference>
<dbReference type="InterPro" id="IPR013767">
    <property type="entry name" value="PAS_fold"/>
</dbReference>
<feature type="domain" description="Protein kinase" evidence="5">
    <location>
        <begin position="867"/>
        <end position="1119"/>
    </location>
</feature>
<dbReference type="PANTHER" id="PTHR24346:SF51">
    <property type="entry name" value="PAS DOMAIN-CONTAINING SERINE_THREONINE-PROTEIN KINASE"/>
    <property type="match status" value="1"/>
</dbReference>
<dbReference type="GO" id="GO:0004674">
    <property type="term" value="F:protein serine/threonine kinase activity"/>
    <property type="evidence" value="ECO:0007669"/>
    <property type="project" value="TreeGrafter"/>
</dbReference>
<dbReference type="SMART" id="SM00091">
    <property type="entry name" value="PAS"/>
    <property type="match status" value="3"/>
</dbReference>
<dbReference type="NCBIfam" id="TIGR00229">
    <property type="entry name" value="sensory_box"/>
    <property type="match status" value="1"/>
</dbReference>
<accession>A0AAU9XKS8</accession>
<dbReference type="GO" id="GO:0035556">
    <property type="term" value="P:intracellular signal transduction"/>
    <property type="evidence" value="ECO:0007669"/>
    <property type="project" value="TreeGrafter"/>
</dbReference>
<evidence type="ECO:0000256" key="3">
    <source>
        <dbReference type="PROSITE-ProRule" id="PRU10141"/>
    </source>
</evidence>
<dbReference type="PANTHER" id="PTHR24346">
    <property type="entry name" value="MAP/MICROTUBULE AFFINITY-REGULATING KINASE"/>
    <property type="match status" value="1"/>
</dbReference>
<feature type="compositionally biased region" description="Basic and acidic residues" evidence="4">
    <location>
        <begin position="479"/>
        <end position="488"/>
    </location>
</feature>
<dbReference type="Pfam" id="PF00069">
    <property type="entry name" value="Pkinase"/>
    <property type="match status" value="1"/>
</dbReference>
<organism evidence="7 8">
    <name type="scientific">Pocillopora meandrina</name>
    <dbReference type="NCBI Taxonomy" id="46732"/>
    <lineage>
        <taxon>Eukaryota</taxon>
        <taxon>Metazoa</taxon>
        <taxon>Cnidaria</taxon>
        <taxon>Anthozoa</taxon>
        <taxon>Hexacorallia</taxon>
        <taxon>Scleractinia</taxon>
        <taxon>Astrocoeniina</taxon>
        <taxon>Pocilloporidae</taxon>
        <taxon>Pocillopora</taxon>
    </lineage>
</organism>
<keyword evidence="1 3" id="KW-0547">Nucleotide-binding</keyword>
<dbReference type="PROSITE" id="PS50011">
    <property type="entry name" value="PROTEIN_KINASE_DOM"/>
    <property type="match status" value="1"/>
</dbReference>
<feature type="compositionally biased region" description="Polar residues" evidence="4">
    <location>
        <begin position="501"/>
        <end position="516"/>
    </location>
</feature>
<dbReference type="SUPFAM" id="SSF56112">
    <property type="entry name" value="Protein kinase-like (PK-like)"/>
    <property type="match status" value="1"/>
</dbReference>
<name>A0AAU9XKS8_9CNID</name>
<dbReference type="Gene3D" id="3.30.200.20">
    <property type="entry name" value="Phosphorylase Kinase, domain 1"/>
    <property type="match status" value="1"/>
</dbReference>
<feature type="compositionally biased region" description="Low complexity" evidence="4">
    <location>
        <begin position="517"/>
        <end position="537"/>
    </location>
</feature>
<dbReference type="FunFam" id="3.30.200.20:FF:000314">
    <property type="entry name" value="Serine/threonine protein kinase"/>
    <property type="match status" value="1"/>
</dbReference>
<dbReference type="InterPro" id="IPR008271">
    <property type="entry name" value="Ser/Thr_kinase_AS"/>
</dbReference>
<feature type="domain" description="PAS" evidence="6">
    <location>
        <begin position="173"/>
        <end position="238"/>
    </location>
</feature>
<dbReference type="Gene3D" id="1.10.510.10">
    <property type="entry name" value="Transferase(Phosphotransferase) domain 1"/>
    <property type="match status" value="1"/>
</dbReference>
<comment type="caution">
    <text evidence="7">The sequence shown here is derived from an EMBL/GenBank/DDBJ whole genome shotgun (WGS) entry which is preliminary data.</text>
</comment>
<evidence type="ECO:0000259" key="6">
    <source>
        <dbReference type="PROSITE" id="PS50112"/>
    </source>
</evidence>
<dbReference type="FunFam" id="3.30.450.20:FF:000059">
    <property type="entry name" value="PAS domain containing serine/threonine kinase"/>
    <property type="match status" value="1"/>
</dbReference>
<dbReference type="PROSITE" id="PS50112">
    <property type="entry name" value="PAS"/>
    <property type="match status" value="1"/>
</dbReference>
<keyword evidence="8" id="KW-1185">Reference proteome</keyword>
<dbReference type="GO" id="GO:0005829">
    <property type="term" value="C:cytosol"/>
    <property type="evidence" value="ECO:0007669"/>
    <property type="project" value="TreeGrafter"/>
</dbReference>
<dbReference type="Gene3D" id="3.30.450.20">
    <property type="entry name" value="PAS domain"/>
    <property type="match status" value="3"/>
</dbReference>
<dbReference type="Proteomes" id="UP001159428">
    <property type="component" value="Unassembled WGS sequence"/>
</dbReference>
<feature type="compositionally biased region" description="Low complexity" evidence="4">
    <location>
        <begin position="579"/>
        <end position="593"/>
    </location>
</feature>
<dbReference type="InterPro" id="IPR000719">
    <property type="entry name" value="Prot_kinase_dom"/>
</dbReference>
<feature type="compositionally biased region" description="Basic and acidic residues" evidence="4">
    <location>
        <begin position="609"/>
        <end position="622"/>
    </location>
</feature>
<dbReference type="InterPro" id="IPR017441">
    <property type="entry name" value="Protein_kinase_ATP_BS"/>
</dbReference>
<dbReference type="PROSITE" id="PS00108">
    <property type="entry name" value="PROTEIN_KINASE_ST"/>
    <property type="match status" value="1"/>
</dbReference>
<sequence>MATTSKSPLPPRPQSVPLLRKTMSPDAANTKVSSPIRAKTPLNKSLGKSLNLKSGPVPGSFLFGTPSYPSPLDRIRPTKKDRAIELGLSTALQDSLDLNATFPKVYKAKSKLEDNNMDVFKPSRNLDDIHDSDSLHSFSYAPGHCRGSFLETSPDPRLTSSWQFYNFVGGAGTGAVFPTTVRNPNKAIVTINARTSEILTANDMAAELFGYSTKTLIGIKMSQLFADVHKEKQEALVEQHIEASGAVVMVNGKVLDAVDSCGIVFPVSVWMKKLTWEEEPRCITVMEPVERKTAMVLFDAEGEIVDCDQDLATLYGYYVTGDLIGVNIKKLIPALELPTSEKMSKHVKKQRATGRTRDGGTFPLSISLKPKYGKDLKKLDRDKKFADDQLFFKGLVWVFANISGLVTFTPDGVIHSCNHNFALMLFGYAQKELEGKHVTDLIPNFYDDMEDVDDNSMPLPPFDDEDDEFDYDYDDNDEDGYRDSKERKSTVVYTRELDSKASNYSGGSREGNNFDDSVTSSLSTSTGLSSSHSTVGSIKCNANEEKSRDLQSTSMSTTFLDKESMVANFGDSKIENSLSEPSFSSLGSGSFTSVVNAEDSGIDDSGGSAEKDRLESGEDRYDVQGGPVAVSSPADSSMPIVECNKEEDKLSWTGSFSNDQNQNEIFDKENVADGELQEESLESSGEVQQVTSSQSSGNTSETYSLPSTNGNHSTADTSLTDPQIQNESPKRSPNSPQRDDYLFEGLTSTPNIVTSSGRTDIASPLQPVCEGSFIGQARHKDGSPLAIVFQIKKIELNDGRVLFCAWISRDPEDEGEGGRSTSSFALASSFNSMEYSVANLGELSQQLSEGSLREEPSPGRGRYDERYITLQSIGKGAFGFVKVGQRRSDGVKVIVKFIRKAKILVDCWVEDAILGSIPLEIALLAKFKHPNIVKMLEAFENEEFFQLVMEKHGSGMDLFEFIDRQPATDEPLCSYLFRQVVSAVSFLHSRSILHRDVKDENIILDEKFHVKLIDFGSAAYMEEGKKFCTFCGTMEYCSPEVLMGNKYAGPQLELWSMGVTLYTLVFGENPFYDVEETICAELHPPFLVSNDLMFIICWLLHPDPRWRATIRDLEENEWINQPVDITNYSFDAVMADQVDGTQHLLQLPPGALNNSPGDPDLSQDEVIDYGHHDNLQLSALQEYLSLIDNEDSEGEM</sequence>
<dbReference type="AlphaFoldDB" id="A0AAU9XKS8"/>
<dbReference type="SMART" id="SM00220">
    <property type="entry name" value="S_TKc"/>
    <property type="match status" value="1"/>
</dbReference>
<protein>
    <recommendedName>
        <fullName evidence="9">PAS domain-containing serine/threonine-protein kinase</fullName>
    </recommendedName>
</protein>
<feature type="binding site" evidence="3">
    <location>
        <position position="900"/>
    </location>
    <ligand>
        <name>ATP</name>
        <dbReference type="ChEBI" id="CHEBI:30616"/>
    </ligand>
</feature>
<feature type="region of interest" description="Disordered" evidence="4">
    <location>
        <begin position="579"/>
        <end position="640"/>
    </location>
</feature>
<evidence type="ECO:0000259" key="5">
    <source>
        <dbReference type="PROSITE" id="PS50011"/>
    </source>
</evidence>
<dbReference type="Pfam" id="PF13426">
    <property type="entry name" value="PAS_9"/>
    <property type="match status" value="2"/>
</dbReference>
<evidence type="ECO:0000256" key="1">
    <source>
        <dbReference type="ARBA" id="ARBA00022741"/>
    </source>
</evidence>
<feature type="region of interest" description="Disordered" evidence="4">
    <location>
        <begin position="675"/>
        <end position="743"/>
    </location>
</feature>
<feature type="region of interest" description="Disordered" evidence="4">
    <location>
        <begin position="453"/>
        <end position="488"/>
    </location>
</feature>
<dbReference type="GO" id="GO:0006355">
    <property type="term" value="P:regulation of DNA-templated transcription"/>
    <property type="evidence" value="ECO:0007669"/>
    <property type="project" value="InterPro"/>
</dbReference>
<dbReference type="PROSITE" id="PS00107">
    <property type="entry name" value="PROTEIN_KINASE_ATP"/>
    <property type="match status" value="1"/>
</dbReference>